<keyword evidence="1 3" id="KW-0732">Signal</keyword>
<evidence type="ECO:0000259" key="4">
    <source>
        <dbReference type="SMART" id="SM00856"/>
    </source>
</evidence>
<protein>
    <recommendedName>
        <fullName evidence="4">Pectinesterase inhibitor domain-containing protein</fullName>
    </recommendedName>
</protein>
<evidence type="ECO:0000313" key="5">
    <source>
        <dbReference type="EMBL" id="VFU31187.1"/>
    </source>
</evidence>
<dbReference type="SUPFAM" id="SSF101148">
    <property type="entry name" value="Plant invertase/pectin methylesterase inhibitor"/>
    <property type="match status" value="1"/>
</dbReference>
<reference evidence="5" key="1">
    <citation type="submission" date="2019-03" db="EMBL/GenBank/DDBJ databases">
        <authorList>
            <person name="Mank J."/>
            <person name="Almeida P."/>
        </authorList>
    </citation>
    <scope>NUCLEOTIDE SEQUENCE</scope>
    <source>
        <strain evidence="5">78183</strain>
    </source>
</reference>
<dbReference type="SMART" id="SM00856">
    <property type="entry name" value="PMEI"/>
    <property type="match status" value="1"/>
</dbReference>
<sequence length="214" mass="22708">MPAAMPGPLLFFTFSLTTFLLSSYSQPILTVASPAPAVSQSSGADYIRSSCGATLYPKICYTSLSRYASAVQQSPGRLARVAINVSLSKALRMTAYLSNLTRQADFGGDHRAEAALQDCFSNMGDAVDEMRGSLKQLWQVGAAGMSTDSFQFQMSNVQTWMSAALTDEETCTDGFEDVADGAVKTEVCDRAADAKKFTSNALALVNAYAAAGTP</sequence>
<evidence type="ECO:0000256" key="1">
    <source>
        <dbReference type="ARBA" id="ARBA00022729"/>
    </source>
</evidence>
<proteinExistence type="inferred from homology"/>
<feature type="signal peptide" evidence="3">
    <location>
        <begin position="1"/>
        <end position="25"/>
    </location>
</feature>
<feature type="domain" description="Pectinesterase inhibitor" evidence="4">
    <location>
        <begin position="42"/>
        <end position="204"/>
    </location>
</feature>
<dbReference type="NCBIfam" id="TIGR01614">
    <property type="entry name" value="PME_inhib"/>
    <property type="match status" value="1"/>
</dbReference>
<feature type="chain" id="PRO_5026995567" description="Pectinesterase inhibitor domain-containing protein" evidence="3">
    <location>
        <begin position="26"/>
        <end position="214"/>
    </location>
</feature>
<dbReference type="AlphaFoldDB" id="A0A6N2L771"/>
<dbReference type="Gene3D" id="1.20.140.40">
    <property type="entry name" value="Invertase/pectin methylesterase inhibitor family protein"/>
    <property type="match status" value="1"/>
</dbReference>
<name>A0A6N2L771_SALVM</name>
<gene>
    <name evidence="5" type="ORF">SVIM_LOCUS127444</name>
</gene>
<accession>A0A6N2L771</accession>
<organism evidence="5">
    <name type="scientific">Salix viminalis</name>
    <name type="common">Common osier</name>
    <name type="synonym">Basket willow</name>
    <dbReference type="NCBI Taxonomy" id="40686"/>
    <lineage>
        <taxon>Eukaryota</taxon>
        <taxon>Viridiplantae</taxon>
        <taxon>Streptophyta</taxon>
        <taxon>Embryophyta</taxon>
        <taxon>Tracheophyta</taxon>
        <taxon>Spermatophyta</taxon>
        <taxon>Magnoliopsida</taxon>
        <taxon>eudicotyledons</taxon>
        <taxon>Gunneridae</taxon>
        <taxon>Pentapetalae</taxon>
        <taxon>rosids</taxon>
        <taxon>fabids</taxon>
        <taxon>Malpighiales</taxon>
        <taxon>Salicaceae</taxon>
        <taxon>Saliceae</taxon>
        <taxon>Salix</taxon>
    </lineage>
</organism>
<dbReference type="EMBL" id="CAADRP010000669">
    <property type="protein sequence ID" value="VFU31187.1"/>
    <property type="molecule type" value="Genomic_DNA"/>
</dbReference>
<dbReference type="PANTHER" id="PTHR31080">
    <property type="entry name" value="PECTINESTERASE INHIBITOR-LIKE"/>
    <property type="match status" value="1"/>
</dbReference>
<comment type="similarity">
    <text evidence="2">Belongs to the PMEI family.</text>
</comment>
<evidence type="ECO:0000256" key="3">
    <source>
        <dbReference type="SAM" id="SignalP"/>
    </source>
</evidence>
<dbReference type="PANTHER" id="PTHR31080:SF64">
    <property type="entry name" value="PLANT INVERTASE_PECTIN METHYLESTERASE INHIBITOR SUPERFAMILY PROTEIN"/>
    <property type="match status" value="1"/>
</dbReference>
<evidence type="ECO:0000256" key="2">
    <source>
        <dbReference type="ARBA" id="ARBA00038471"/>
    </source>
</evidence>
<dbReference type="Pfam" id="PF04043">
    <property type="entry name" value="PMEI"/>
    <property type="match status" value="1"/>
</dbReference>
<dbReference type="InterPro" id="IPR035513">
    <property type="entry name" value="Invertase/methylesterase_inhib"/>
</dbReference>
<dbReference type="GO" id="GO:0046910">
    <property type="term" value="F:pectinesterase inhibitor activity"/>
    <property type="evidence" value="ECO:0007669"/>
    <property type="project" value="UniProtKB-ARBA"/>
</dbReference>
<dbReference type="FunFam" id="1.20.140.40:FF:000005">
    <property type="entry name" value="Pectin methylesterase inhibitor 1"/>
    <property type="match status" value="1"/>
</dbReference>
<dbReference type="InterPro" id="IPR051955">
    <property type="entry name" value="PME_Inhibitor"/>
</dbReference>
<dbReference type="InterPro" id="IPR006501">
    <property type="entry name" value="Pectinesterase_inhib_dom"/>
</dbReference>
<dbReference type="CDD" id="cd15798">
    <property type="entry name" value="PMEI-like_3"/>
    <property type="match status" value="1"/>
</dbReference>